<evidence type="ECO:0000256" key="2">
    <source>
        <dbReference type="SAM" id="SignalP"/>
    </source>
</evidence>
<evidence type="ECO:0000313" key="4">
    <source>
        <dbReference type="EMBL" id="BCB92052.1"/>
    </source>
</evidence>
<dbReference type="EMBL" id="AP022871">
    <property type="protein sequence ID" value="BCB92052.1"/>
    <property type="molecule type" value="Genomic_DNA"/>
</dbReference>
<dbReference type="RefSeq" id="WP_173165769.1">
    <property type="nucleotide sequence ID" value="NZ_AP022871.1"/>
</dbReference>
<accession>A0A6F8Z123</accession>
<keyword evidence="2" id="KW-0732">Signal</keyword>
<feature type="compositionally biased region" description="Low complexity" evidence="1">
    <location>
        <begin position="162"/>
        <end position="179"/>
    </location>
</feature>
<feature type="region of interest" description="Disordered" evidence="1">
    <location>
        <begin position="35"/>
        <end position="56"/>
    </location>
</feature>
<reference evidence="4 5" key="2">
    <citation type="submission" date="2020-03" db="EMBL/GenBank/DDBJ databases">
        <authorList>
            <person name="Ichikawa N."/>
            <person name="Kimura A."/>
            <person name="Kitahashi Y."/>
            <person name="Uohara A."/>
        </authorList>
    </citation>
    <scope>NUCLEOTIDE SEQUENCE [LARGE SCALE GENOMIC DNA]</scope>
    <source>
        <strain evidence="4 5">NBRC 105367</strain>
    </source>
</reference>
<gene>
    <name evidence="4" type="ORF">Psuf_093650</name>
</gene>
<evidence type="ECO:0000256" key="1">
    <source>
        <dbReference type="SAM" id="MobiDB-lite"/>
    </source>
</evidence>
<keyword evidence="5" id="KW-1185">Reference proteome</keyword>
<sequence length="179" mass="19862">MRARPTKPGGTWRRLGARLLAAAVVTTLPLAGLASPASGHDRSGHGGGHGQGSDKPRIIVTQDGEVDDMDSFIRFLYYANEFDIEGIVYSSSRFHWAGDGADVPPFRWTGTEWVDHYIDLYEKLYPNLRRHADGYPTPARLRSLYKIGNIDNVSEMDKVTEGSTRTPRWPTTSSRTGPT</sequence>
<dbReference type="Proteomes" id="UP000503011">
    <property type="component" value="Chromosome"/>
</dbReference>
<feature type="region of interest" description="Disordered" evidence="1">
    <location>
        <begin position="157"/>
        <end position="179"/>
    </location>
</feature>
<organism evidence="4 5">
    <name type="scientific">Phytohabitans suffuscus</name>
    <dbReference type="NCBI Taxonomy" id="624315"/>
    <lineage>
        <taxon>Bacteria</taxon>
        <taxon>Bacillati</taxon>
        <taxon>Actinomycetota</taxon>
        <taxon>Actinomycetes</taxon>
        <taxon>Micromonosporales</taxon>
        <taxon>Micromonosporaceae</taxon>
    </lineage>
</organism>
<feature type="domain" description="Cellulose-binding Sde182 nucleoside hydrolase-like" evidence="3">
    <location>
        <begin position="57"/>
        <end position="164"/>
    </location>
</feature>
<feature type="signal peptide" evidence="2">
    <location>
        <begin position="1"/>
        <end position="34"/>
    </location>
</feature>
<dbReference type="Pfam" id="PF07632">
    <property type="entry name" value="Sde182_NH-like"/>
    <property type="match status" value="1"/>
</dbReference>
<proteinExistence type="predicted"/>
<evidence type="ECO:0000313" key="5">
    <source>
        <dbReference type="Proteomes" id="UP000503011"/>
    </source>
</evidence>
<reference evidence="4 5" key="1">
    <citation type="submission" date="2020-03" db="EMBL/GenBank/DDBJ databases">
        <title>Whole genome shotgun sequence of Phytohabitans suffuscus NBRC 105367.</title>
        <authorList>
            <person name="Komaki H."/>
            <person name="Tamura T."/>
        </authorList>
    </citation>
    <scope>NUCLEOTIDE SEQUENCE [LARGE SCALE GENOMIC DNA]</scope>
    <source>
        <strain evidence="4 5">NBRC 105367</strain>
    </source>
</reference>
<dbReference type="AlphaFoldDB" id="A0A6F8Z123"/>
<dbReference type="KEGG" id="psuu:Psuf_093650"/>
<feature type="chain" id="PRO_5039457821" description="Cellulose-binding Sde182 nucleoside hydrolase-like domain-containing protein" evidence="2">
    <location>
        <begin position="35"/>
        <end position="179"/>
    </location>
</feature>
<dbReference type="GO" id="GO:0016799">
    <property type="term" value="F:hydrolase activity, hydrolyzing N-glycosyl compounds"/>
    <property type="evidence" value="ECO:0007669"/>
    <property type="project" value="InterPro"/>
</dbReference>
<dbReference type="Gene3D" id="3.90.245.10">
    <property type="entry name" value="Ribonucleoside hydrolase-like"/>
    <property type="match status" value="1"/>
</dbReference>
<dbReference type="InterPro" id="IPR011483">
    <property type="entry name" value="Sde182_NH-like"/>
</dbReference>
<protein>
    <recommendedName>
        <fullName evidence="3">Cellulose-binding Sde182 nucleoside hydrolase-like domain-containing protein</fullName>
    </recommendedName>
</protein>
<name>A0A6F8Z123_9ACTN</name>
<evidence type="ECO:0000259" key="3">
    <source>
        <dbReference type="Pfam" id="PF07632"/>
    </source>
</evidence>
<dbReference type="InterPro" id="IPR036452">
    <property type="entry name" value="Ribo_hydro-like"/>
</dbReference>